<dbReference type="NCBIfam" id="TIGR03534">
    <property type="entry name" value="RF_mod_PrmC"/>
    <property type="match status" value="1"/>
</dbReference>
<dbReference type="GO" id="GO:0004713">
    <property type="term" value="F:protein tyrosine kinase activity"/>
    <property type="evidence" value="ECO:0007669"/>
    <property type="project" value="UniProtKB-KW"/>
</dbReference>
<dbReference type="PROSITE" id="PS00108">
    <property type="entry name" value="PROTEIN_KINASE_ST"/>
    <property type="match status" value="1"/>
</dbReference>
<feature type="domain" description="Protein kinase" evidence="19">
    <location>
        <begin position="700"/>
        <end position="1015"/>
    </location>
</feature>
<evidence type="ECO:0000313" key="21">
    <source>
        <dbReference type="Proteomes" id="UP001487740"/>
    </source>
</evidence>
<dbReference type="PROSITE" id="PS00092">
    <property type="entry name" value="N6_MTASE"/>
    <property type="match status" value="1"/>
</dbReference>
<feature type="compositionally biased region" description="Low complexity" evidence="18">
    <location>
        <begin position="531"/>
        <end position="563"/>
    </location>
</feature>
<comment type="catalytic activity">
    <reaction evidence="14">
        <text>L-seryl-[protein] + ATP = O-phospho-L-seryl-[protein] + ADP + H(+)</text>
        <dbReference type="Rhea" id="RHEA:17989"/>
        <dbReference type="Rhea" id="RHEA-COMP:9863"/>
        <dbReference type="Rhea" id="RHEA-COMP:11604"/>
        <dbReference type="ChEBI" id="CHEBI:15378"/>
        <dbReference type="ChEBI" id="CHEBI:29999"/>
        <dbReference type="ChEBI" id="CHEBI:30616"/>
        <dbReference type="ChEBI" id="CHEBI:83421"/>
        <dbReference type="ChEBI" id="CHEBI:456216"/>
        <dbReference type="EC" id="2.7.12.1"/>
    </reaction>
</comment>
<dbReference type="InterPro" id="IPR017441">
    <property type="entry name" value="Protein_kinase_ATP_BS"/>
</dbReference>
<dbReference type="Proteomes" id="UP001487740">
    <property type="component" value="Unassembled WGS sequence"/>
</dbReference>
<keyword evidence="8 17" id="KW-0547">Nucleotide-binding</keyword>
<dbReference type="FunFam" id="3.30.200.20:FF:000061">
    <property type="entry name" value="Dual specificity protein kinase CLK2"/>
    <property type="match status" value="1"/>
</dbReference>
<feature type="compositionally biased region" description="Basic residues" evidence="18">
    <location>
        <begin position="630"/>
        <end position="643"/>
    </location>
</feature>
<dbReference type="PANTHER" id="PTHR45646">
    <property type="entry name" value="SERINE/THREONINE-PROTEIN KINASE DOA-RELATED"/>
    <property type="match status" value="1"/>
</dbReference>
<dbReference type="Gene3D" id="1.10.8.10">
    <property type="entry name" value="DNA helicase RuvA subunit, C-terminal domain"/>
    <property type="match status" value="1"/>
</dbReference>
<dbReference type="GO" id="GO:0004712">
    <property type="term" value="F:protein serine/threonine/tyrosine kinase activity"/>
    <property type="evidence" value="ECO:0007669"/>
    <property type="project" value="UniProtKB-EC"/>
</dbReference>
<dbReference type="GO" id="GO:0032259">
    <property type="term" value="P:methylation"/>
    <property type="evidence" value="ECO:0007669"/>
    <property type="project" value="UniProtKB-KW"/>
</dbReference>
<evidence type="ECO:0000256" key="14">
    <source>
        <dbReference type="ARBA" id="ARBA00049003"/>
    </source>
</evidence>
<dbReference type="GO" id="GO:0008276">
    <property type="term" value="F:protein methyltransferase activity"/>
    <property type="evidence" value="ECO:0007669"/>
    <property type="project" value="InterPro"/>
</dbReference>
<dbReference type="Pfam" id="PF05175">
    <property type="entry name" value="MTS"/>
    <property type="match status" value="1"/>
</dbReference>
<keyword evidence="11" id="KW-0829">Tyrosine-protein kinase</keyword>
<evidence type="ECO:0000256" key="4">
    <source>
        <dbReference type="ARBA" id="ARBA00022553"/>
    </source>
</evidence>
<feature type="compositionally biased region" description="Basic residues" evidence="18">
    <location>
        <begin position="346"/>
        <end position="367"/>
    </location>
</feature>
<dbReference type="Gene3D" id="3.40.50.150">
    <property type="entry name" value="Vaccinia Virus protein VP39"/>
    <property type="match status" value="1"/>
</dbReference>
<evidence type="ECO:0000256" key="16">
    <source>
        <dbReference type="ARBA" id="ARBA00051680"/>
    </source>
</evidence>
<dbReference type="InterPro" id="IPR008271">
    <property type="entry name" value="Ser/Thr_kinase_AS"/>
</dbReference>
<evidence type="ECO:0000256" key="11">
    <source>
        <dbReference type="ARBA" id="ARBA00023137"/>
    </source>
</evidence>
<dbReference type="InterPro" id="IPR019874">
    <property type="entry name" value="RF_methyltr_PrmC"/>
</dbReference>
<dbReference type="InterPro" id="IPR002052">
    <property type="entry name" value="DNA_methylase_N6_adenine_CS"/>
</dbReference>
<dbReference type="CDD" id="cd14134">
    <property type="entry name" value="PKc_CLK"/>
    <property type="match status" value="1"/>
</dbReference>
<dbReference type="SMART" id="SM00220">
    <property type="entry name" value="S_TKc"/>
    <property type="match status" value="1"/>
</dbReference>
<feature type="compositionally biased region" description="Basic and acidic residues" evidence="18">
    <location>
        <begin position="250"/>
        <end position="259"/>
    </location>
</feature>
<evidence type="ECO:0000256" key="7">
    <source>
        <dbReference type="ARBA" id="ARBA00022691"/>
    </source>
</evidence>
<comment type="catalytic activity">
    <reaction evidence="16">
        <text>L-tyrosyl-[protein] + ATP = O-phospho-L-tyrosyl-[protein] + ADP + H(+)</text>
        <dbReference type="Rhea" id="RHEA:10596"/>
        <dbReference type="Rhea" id="RHEA-COMP:10136"/>
        <dbReference type="Rhea" id="RHEA-COMP:20101"/>
        <dbReference type="ChEBI" id="CHEBI:15378"/>
        <dbReference type="ChEBI" id="CHEBI:30616"/>
        <dbReference type="ChEBI" id="CHEBI:46858"/>
        <dbReference type="ChEBI" id="CHEBI:61978"/>
        <dbReference type="ChEBI" id="CHEBI:456216"/>
        <dbReference type="EC" id="2.7.12.1"/>
    </reaction>
</comment>
<feature type="binding site" evidence="17">
    <location>
        <position position="730"/>
    </location>
    <ligand>
        <name>ATP</name>
        <dbReference type="ChEBI" id="CHEBI:30616"/>
    </ligand>
</feature>
<dbReference type="GO" id="GO:0005524">
    <property type="term" value="F:ATP binding"/>
    <property type="evidence" value="ECO:0007669"/>
    <property type="project" value="UniProtKB-UniRule"/>
</dbReference>
<evidence type="ECO:0000256" key="3">
    <source>
        <dbReference type="ARBA" id="ARBA00022527"/>
    </source>
</evidence>
<evidence type="ECO:0000259" key="19">
    <source>
        <dbReference type="PROSITE" id="PS50011"/>
    </source>
</evidence>
<keyword evidence="6" id="KW-0808">Transferase</keyword>
<keyword evidence="9" id="KW-0418">Kinase</keyword>
<feature type="region of interest" description="Disordered" evidence="18">
    <location>
        <begin position="466"/>
        <end position="568"/>
    </location>
</feature>
<gene>
    <name evidence="20" type="ORF">O3P69_010577</name>
</gene>
<evidence type="ECO:0000313" key="20">
    <source>
        <dbReference type="EMBL" id="KAK8385916.1"/>
    </source>
</evidence>
<comment type="catalytic activity">
    <reaction evidence="15">
        <text>L-threonyl-[protein] + ATP = O-phospho-L-threonyl-[protein] + ADP + H(+)</text>
        <dbReference type="Rhea" id="RHEA:46608"/>
        <dbReference type="Rhea" id="RHEA-COMP:11060"/>
        <dbReference type="Rhea" id="RHEA-COMP:11605"/>
        <dbReference type="ChEBI" id="CHEBI:15378"/>
        <dbReference type="ChEBI" id="CHEBI:30013"/>
        <dbReference type="ChEBI" id="CHEBI:30616"/>
        <dbReference type="ChEBI" id="CHEBI:61977"/>
        <dbReference type="ChEBI" id="CHEBI:456216"/>
        <dbReference type="EC" id="2.7.12.1"/>
    </reaction>
</comment>
<dbReference type="Gene3D" id="3.30.200.20">
    <property type="entry name" value="Phosphorylase Kinase, domain 1"/>
    <property type="match status" value="1"/>
</dbReference>
<evidence type="ECO:0000256" key="17">
    <source>
        <dbReference type="PROSITE-ProRule" id="PRU10141"/>
    </source>
</evidence>
<evidence type="ECO:0000256" key="5">
    <source>
        <dbReference type="ARBA" id="ARBA00022603"/>
    </source>
</evidence>
<feature type="region of interest" description="Disordered" evidence="18">
    <location>
        <begin position="67"/>
        <end position="139"/>
    </location>
</feature>
<dbReference type="PROSITE" id="PS50011">
    <property type="entry name" value="PROTEIN_KINASE_DOM"/>
    <property type="match status" value="1"/>
</dbReference>
<evidence type="ECO:0000256" key="12">
    <source>
        <dbReference type="ARBA" id="ARBA00023242"/>
    </source>
</evidence>
<protein>
    <recommendedName>
        <fullName evidence="2">dual-specificity kinase</fullName>
        <ecNumber evidence="2">2.7.12.1</ecNumber>
    </recommendedName>
</protein>
<dbReference type="GO" id="GO:0004674">
    <property type="term" value="F:protein serine/threonine kinase activity"/>
    <property type="evidence" value="ECO:0007669"/>
    <property type="project" value="UniProtKB-KW"/>
</dbReference>
<dbReference type="Pfam" id="PF17827">
    <property type="entry name" value="PrmC_N"/>
    <property type="match status" value="1"/>
</dbReference>
<keyword evidence="5" id="KW-0489">Methyltransferase</keyword>
<name>A0AAW0TF36_SCYPA</name>
<keyword evidence="7" id="KW-0949">S-adenosyl-L-methionine</keyword>
<keyword evidence="12" id="KW-0539">Nucleus</keyword>
<evidence type="ECO:0000256" key="1">
    <source>
        <dbReference type="ARBA" id="ARBA00004123"/>
    </source>
</evidence>
<dbReference type="Gene3D" id="1.10.510.10">
    <property type="entry name" value="Transferase(Phosphotransferase) domain 1"/>
    <property type="match status" value="1"/>
</dbReference>
<dbReference type="GO" id="GO:0003676">
    <property type="term" value="F:nucleic acid binding"/>
    <property type="evidence" value="ECO:0007669"/>
    <property type="project" value="InterPro"/>
</dbReference>
<dbReference type="CDD" id="cd02440">
    <property type="entry name" value="AdoMet_MTases"/>
    <property type="match status" value="1"/>
</dbReference>
<feature type="region of interest" description="Disordered" evidence="18">
    <location>
        <begin position="332"/>
        <end position="382"/>
    </location>
</feature>
<sequence>MVFWWLVVACSSSGRRPPLCHGSGAVRPRPRVPAPWMPVRSNSRRLGGSLYRWLVLHLLPRRRQQEVAALAAKHDHHQRGSAPPDAGHSCRGKERHLPSRNGRSTSPHEGGARWRAAQEVKEEGEHHQHQHQHEHEGQSVAQHVFTTLRSGEMLTTESSSALTAIQTVDGSLGAATCALCRRDAAGVSRSRIQLVQEAPAGCRLESPVGRGGAAGSPGAAGRARREEASAAQGASGGRTCTQVGSLPQAEPHKKSPRKVDRAAFPLLNVRGLEQGGQGSVQSLAAPRSCKHISVVRQWDSISVLYGVEYLAVRKKVHERLLCILRARRERRQRREAMEGVGSGAIRPRRHSHRRKRRKRKGKGKHGGKKDGKPRRGQEEVEVAVEDGVAAAKERRVDSGQAGSDALRAAETYSRECRELEDLDHGDAACLDHDADAAEEGSAADFGAQENGKEGTEAFECVQNGVSTCDRSPSGGSGDSRPSKSLSYHKVTSSEKSSSRASSILQTRVTPPVKDLSPCTAAPRPSPNLLPSATSSSGSSSTSSSTSASATTSSASSLTVTSPSVKSRGGLSASFKTVAYTSDDESASERRRSALYCCPCFVTLRRKAKKSRRSSEREHYGRRRERDHSSERRHHPGHPRRRLTSRSASSDSSRRRRLRRRPRHHYRDSYVNSHSSRAPSVEDDEEGHLIYRSGDVLQDRYKIISTLGEGTFGKVVKCRDLQNSDRFLALKIIKNVEKYREAAKLEINVLEKLAEKDPYNKHLCVRMLSWFDYHGHVCIAFDMLGLSVFDFLKDNNYRPYSLDQVRHISYQLCYAVKFLHDNKLTHTDLKPENILFVDSDYTLTYDPKKKRDIRTVKRTDIQLIDFGSATFDHEHHSTIVSTRHYRAPEVILELGWSQPCDVWSIGCIMFELYLGITLFQTHDNREHLAMMERILGPIPYRMGRKTRTKYFYLGKLEWDEKSSAGRYVRENCKHLRSYQLSSSEDHRLLFDLISKMLEYEPSQRICLAEALRHPFFDKLEPLQRLGDGAIGDRERSHSLSRRQCSETQRKNLITCVHSYVWTLQPCAQCVGTECRGGGEPPECREASKSIFGFCFCCPAWHRVNEVLICYDWELCQVFKMAKVTRAQNVSADAQGEELHLCYLIIARHVPPSVLPSLGQDASAPLHSLKYQTNTQGSATQGSVSASCQEVLPLMGRLQARGGLPLLPALNTAKKHHRGTTTVQMRMVARLGVRRVVGRCHSSFLTGHLRYSSSTSLSLTPQPQHHDFPHPLLSGQAASRWLLPRETVRCLHTGEGNCDQVTSSTEGQATTTTTSCESCVVKEVVEHWTRELATAEVPEGDLAAQHIMAHILGIHRSELQRPATAETELSKEQMEEVDRLMTCRIARMPLQYILGEWDFHRLTLKVAPPVFIPRPETEGLVELAIEVLREMESPRVLEIGCGSGAISLALLNALPQVECVAVDQSRHAVRLTESNAVQLGLKERLTVVLGKVNKDTRPPLPHSSYDLVVSNPPYVLRKDLMGLQPEIMMYEDLRALDGGKDGLEVIKAVLLHAQHLLLPGRTLLLEVDSCHPYLLPAWLEKQDLHLKLQKVHQDFNNKDRVMEFIKEI</sequence>
<comment type="similarity">
    <text evidence="13">Belongs to the protein kinase superfamily. CMGC Ser/Thr protein kinase family. Lammer subfamily.</text>
</comment>
<evidence type="ECO:0000256" key="2">
    <source>
        <dbReference type="ARBA" id="ARBA00013203"/>
    </source>
</evidence>
<dbReference type="InterPro" id="IPR051175">
    <property type="entry name" value="CLK_kinases"/>
</dbReference>
<feature type="compositionally biased region" description="Basic and acidic residues" evidence="18">
    <location>
        <begin position="110"/>
        <end position="137"/>
    </location>
</feature>
<dbReference type="FunFam" id="1.10.510.10:FF:000145">
    <property type="entry name" value="Dual specificity protein kinase CLK2"/>
    <property type="match status" value="1"/>
</dbReference>
<feature type="region of interest" description="Disordered" evidence="18">
    <location>
        <begin position="607"/>
        <end position="683"/>
    </location>
</feature>
<keyword evidence="10 17" id="KW-0067">ATP-binding</keyword>
<keyword evidence="4" id="KW-0597">Phosphoprotein</keyword>
<dbReference type="EMBL" id="JARAKH010000031">
    <property type="protein sequence ID" value="KAK8385916.1"/>
    <property type="molecule type" value="Genomic_DNA"/>
</dbReference>
<evidence type="ECO:0000256" key="9">
    <source>
        <dbReference type="ARBA" id="ARBA00022777"/>
    </source>
</evidence>
<dbReference type="GO" id="GO:0043484">
    <property type="term" value="P:regulation of RNA splicing"/>
    <property type="evidence" value="ECO:0007669"/>
    <property type="project" value="TreeGrafter"/>
</dbReference>
<dbReference type="InterPro" id="IPR011009">
    <property type="entry name" value="Kinase-like_dom_sf"/>
</dbReference>
<evidence type="ECO:0000256" key="15">
    <source>
        <dbReference type="ARBA" id="ARBA00049308"/>
    </source>
</evidence>
<feature type="compositionally biased region" description="Low complexity" evidence="18">
    <location>
        <begin position="493"/>
        <end position="502"/>
    </location>
</feature>
<dbReference type="InterPro" id="IPR029063">
    <property type="entry name" value="SAM-dependent_MTases_sf"/>
</dbReference>
<dbReference type="PANTHER" id="PTHR45646:SF11">
    <property type="entry name" value="SERINE_THREONINE-PROTEIN KINASE DOA"/>
    <property type="match status" value="1"/>
</dbReference>
<accession>A0AAW0TF36</accession>
<keyword evidence="3" id="KW-0723">Serine/threonine-protein kinase</keyword>
<organism evidence="20 21">
    <name type="scientific">Scylla paramamosain</name>
    <name type="common">Mud crab</name>
    <dbReference type="NCBI Taxonomy" id="85552"/>
    <lineage>
        <taxon>Eukaryota</taxon>
        <taxon>Metazoa</taxon>
        <taxon>Ecdysozoa</taxon>
        <taxon>Arthropoda</taxon>
        <taxon>Crustacea</taxon>
        <taxon>Multicrustacea</taxon>
        <taxon>Malacostraca</taxon>
        <taxon>Eumalacostraca</taxon>
        <taxon>Eucarida</taxon>
        <taxon>Decapoda</taxon>
        <taxon>Pleocyemata</taxon>
        <taxon>Brachyura</taxon>
        <taxon>Eubrachyura</taxon>
        <taxon>Portunoidea</taxon>
        <taxon>Portunidae</taxon>
        <taxon>Portuninae</taxon>
        <taxon>Scylla</taxon>
    </lineage>
</organism>
<dbReference type="InterPro" id="IPR004556">
    <property type="entry name" value="HemK-like"/>
</dbReference>
<dbReference type="EC" id="2.7.12.1" evidence="2"/>
<evidence type="ECO:0000256" key="6">
    <source>
        <dbReference type="ARBA" id="ARBA00022679"/>
    </source>
</evidence>
<feature type="region of interest" description="Disordered" evidence="18">
    <location>
        <begin position="208"/>
        <end position="259"/>
    </location>
</feature>
<evidence type="ECO:0000256" key="18">
    <source>
        <dbReference type="SAM" id="MobiDB-lite"/>
    </source>
</evidence>
<feature type="compositionally biased region" description="Basic and acidic residues" evidence="18">
    <location>
        <begin position="612"/>
        <end position="629"/>
    </location>
</feature>
<evidence type="ECO:0000256" key="13">
    <source>
        <dbReference type="ARBA" id="ARBA00037966"/>
    </source>
</evidence>
<dbReference type="InterPro" id="IPR040758">
    <property type="entry name" value="PrmC_N"/>
</dbReference>
<dbReference type="InterPro" id="IPR000719">
    <property type="entry name" value="Prot_kinase_dom"/>
</dbReference>
<keyword evidence="21" id="KW-1185">Reference proteome</keyword>
<dbReference type="InterPro" id="IPR007848">
    <property type="entry name" value="Small_mtfrase_dom"/>
</dbReference>
<feature type="compositionally biased region" description="Basic residues" evidence="18">
    <location>
        <begin position="653"/>
        <end position="665"/>
    </location>
</feature>
<comment type="caution">
    <text evidence="20">The sequence shown here is derived from an EMBL/GenBank/DDBJ whole genome shotgun (WGS) entry which is preliminary data.</text>
</comment>
<dbReference type="SUPFAM" id="SSF56112">
    <property type="entry name" value="Protein kinase-like (PK-like)"/>
    <property type="match status" value="1"/>
</dbReference>
<evidence type="ECO:0000256" key="10">
    <source>
        <dbReference type="ARBA" id="ARBA00022840"/>
    </source>
</evidence>
<dbReference type="PROSITE" id="PS00107">
    <property type="entry name" value="PROTEIN_KINASE_ATP"/>
    <property type="match status" value="1"/>
</dbReference>
<proteinExistence type="inferred from homology"/>
<evidence type="ECO:0000256" key="8">
    <source>
        <dbReference type="ARBA" id="ARBA00022741"/>
    </source>
</evidence>
<dbReference type="SUPFAM" id="SSF53335">
    <property type="entry name" value="S-adenosyl-L-methionine-dependent methyltransferases"/>
    <property type="match status" value="1"/>
</dbReference>
<dbReference type="Pfam" id="PF00069">
    <property type="entry name" value="Pkinase"/>
    <property type="match status" value="1"/>
</dbReference>
<dbReference type="NCBIfam" id="TIGR00536">
    <property type="entry name" value="hemK_fam"/>
    <property type="match status" value="1"/>
</dbReference>
<reference evidence="20 21" key="1">
    <citation type="submission" date="2023-03" db="EMBL/GenBank/DDBJ databases">
        <title>High-quality genome of Scylla paramamosain provides insights in environmental adaptation.</title>
        <authorList>
            <person name="Zhang L."/>
        </authorList>
    </citation>
    <scope>NUCLEOTIDE SEQUENCE [LARGE SCALE GENOMIC DNA]</scope>
    <source>
        <strain evidence="20">LZ_2023a</strain>
        <tissue evidence="20">Muscle</tissue>
    </source>
</reference>
<comment type="subcellular location">
    <subcellularLocation>
        <location evidence="1">Nucleus</location>
    </subcellularLocation>
</comment>
<dbReference type="GO" id="GO:0008757">
    <property type="term" value="F:S-adenosylmethionine-dependent methyltransferase activity"/>
    <property type="evidence" value="ECO:0007669"/>
    <property type="project" value="UniProtKB-ARBA"/>
</dbReference>
<feature type="compositionally biased region" description="Basic and acidic residues" evidence="18">
    <location>
        <begin position="368"/>
        <end position="378"/>
    </location>
</feature>
<dbReference type="GO" id="GO:0005634">
    <property type="term" value="C:nucleus"/>
    <property type="evidence" value="ECO:0007669"/>
    <property type="project" value="UniProtKB-SubCell"/>
</dbReference>